<proteinExistence type="predicted"/>
<organism evidence="1 2">
    <name type="scientific">Trichoderma asperellum (strain ATCC 204424 / CBS 433.97 / NBRC 101777)</name>
    <dbReference type="NCBI Taxonomy" id="1042311"/>
    <lineage>
        <taxon>Eukaryota</taxon>
        <taxon>Fungi</taxon>
        <taxon>Dikarya</taxon>
        <taxon>Ascomycota</taxon>
        <taxon>Pezizomycotina</taxon>
        <taxon>Sordariomycetes</taxon>
        <taxon>Hypocreomycetidae</taxon>
        <taxon>Hypocreales</taxon>
        <taxon>Hypocreaceae</taxon>
        <taxon>Trichoderma</taxon>
    </lineage>
</organism>
<dbReference type="Proteomes" id="UP000240493">
    <property type="component" value="Unassembled WGS sequence"/>
</dbReference>
<dbReference type="AlphaFoldDB" id="A0A2T3ZQG1"/>
<keyword evidence="2" id="KW-1185">Reference proteome</keyword>
<evidence type="ECO:0000313" key="1">
    <source>
        <dbReference type="EMBL" id="PTB47029.1"/>
    </source>
</evidence>
<dbReference type="OrthoDB" id="10586286at2759"/>
<protein>
    <submittedName>
        <fullName evidence="1">Uncharacterized protein</fullName>
    </submittedName>
</protein>
<reference evidence="1 2" key="1">
    <citation type="submission" date="2016-07" db="EMBL/GenBank/DDBJ databases">
        <title>Multiple horizontal gene transfer events from other fungi enriched the ability of initially mycotrophic Trichoderma (Ascomycota) to feed on dead plant biomass.</title>
        <authorList>
            <consortium name="DOE Joint Genome Institute"/>
            <person name="Aerts A."/>
            <person name="Atanasova L."/>
            <person name="Chenthamara K."/>
            <person name="Zhang J."/>
            <person name="Grujic M."/>
            <person name="Henrissat B."/>
            <person name="Kuo A."/>
            <person name="Salamov A."/>
            <person name="Lipzen A."/>
            <person name="Labutti K."/>
            <person name="Barry K."/>
            <person name="Miao Y."/>
            <person name="Rahimi M.J."/>
            <person name="Shen Q."/>
            <person name="Grigoriev I.V."/>
            <person name="Kubicek C.P."/>
            <person name="Druzhinina I.S."/>
        </authorList>
    </citation>
    <scope>NUCLEOTIDE SEQUENCE [LARGE SCALE GENOMIC DNA]</scope>
    <source>
        <strain evidence="1 2">CBS 433.97</strain>
    </source>
</reference>
<name>A0A2T3ZQG1_TRIA4</name>
<dbReference type="EMBL" id="KZ679256">
    <property type="protein sequence ID" value="PTB47029.1"/>
    <property type="molecule type" value="Genomic_DNA"/>
</dbReference>
<gene>
    <name evidence="1" type="ORF">M441DRAFT_229419</name>
</gene>
<sequence length="73" mass="7549">MRCVIIERSSVESGSFGVLALALNVSMLPGTCVVCEAGNSSWFLLVSTDPVPCKHLCALVTGPRGSSGLIHAC</sequence>
<evidence type="ECO:0000313" key="2">
    <source>
        <dbReference type="Proteomes" id="UP000240493"/>
    </source>
</evidence>
<accession>A0A2T3ZQG1</accession>